<feature type="domain" description="G-protein coupled receptors family 1 profile" evidence="6">
    <location>
        <begin position="64"/>
        <end position="342"/>
    </location>
</feature>
<feature type="transmembrane region" description="Helical" evidence="5">
    <location>
        <begin position="281"/>
        <end position="301"/>
    </location>
</feature>
<feature type="transmembrane region" description="Helical" evidence="5">
    <location>
        <begin position="87"/>
        <end position="111"/>
    </location>
</feature>
<evidence type="ECO:0000313" key="8">
    <source>
        <dbReference type="Proteomes" id="UP001208570"/>
    </source>
</evidence>
<accession>A0AAD9ISN5</accession>
<dbReference type="GO" id="GO:0016020">
    <property type="term" value="C:membrane"/>
    <property type="evidence" value="ECO:0007669"/>
    <property type="project" value="UniProtKB-SubCell"/>
</dbReference>
<feature type="transmembrane region" description="Helical" evidence="5">
    <location>
        <begin position="131"/>
        <end position="153"/>
    </location>
</feature>
<evidence type="ECO:0000256" key="4">
    <source>
        <dbReference type="ARBA" id="ARBA00023136"/>
    </source>
</evidence>
<reference evidence="7" key="1">
    <citation type="journal article" date="2023" name="Mol. Biol. Evol.">
        <title>Third-Generation Sequencing Reveals the Adaptive Role of the Epigenome in Three Deep-Sea Polychaetes.</title>
        <authorList>
            <person name="Perez M."/>
            <person name="Aroh O."/>
            <person name="Sun Y."/>
            <person name="Lan Y."/>
            <person name="Juniper S.K."/>
            <person name="Young C.R."/>
            <person name="Angers B."/>
            <person name="Qian P.Y."/>
        </authorList>
    </citation>
    <scope>NUCLEOTIDE SEQUENCE</scope>
    <source>
        <strain evidence="7">P08H-3</strain>
    </source>
</reference>
<dbReference type="InterPro" id="IPR000276">
    <property type="entry name" value="GPCR_Rhodpsn"/>
</dbReference>
<dbReference type="AlphaFoldDB" id="A0AAD9ISN5"/>
<dbReference type="CDD" id="cd14978">
    <property type="entry name" value="7tmA_FMRFamide_R-like"/>
    <property type="match status" value="1"/>
</dbReference>
<proteinExistence type="predicted"/>
<dbReference type="PRINTS" id="PR00237">
    <property type="entry name" value="GPCRRHODOPSN"/>
</dbReference>
<evidence type="ECO:0000256" key="1">
    <source>
        <dbReference type="ARBA" id="ARBA00004370"/>
    </source>
</evidence>
<organism evidence="7 8">
    <name type="scientific">Paralvinella palmiformis</name>
    <dbReference type="NCBI Taxonomy" id="53620"/>
    <lineage>
        <taxon>Eukaryota</taxon>
        <taxon>Metazoa</taxon>
        <taxon>Spiralia</taxon>
        <taxon>Lophotrochozoa</taxon>
        <taxon>Annelida</taxon>
        <taxon>Polychaeta</taxon>
        <taxon>Sedentaria</taxon>
        <taxon>Canalipalpata</taxon>
        <taxon>Terebellida</taxon>
        <taxon>Terebelliformia</taxon>
        <taxon>Alvinellidae</taxon>
        <taxon>Paralvinella</taxon>
    </lineage>
</organism>
<dbReference type="PROSITE" id="PS50262">
    <property type="entry name" value="G_PROTEIN_RECEP_F1_2"/>
    <property type="match status" value="1"/>
</dbReference>
<dbReference type="EMBL" id="JAODUP010001675">
    <property type="protein sequence ID" value="KAK2139648.1"/>
    <property type="molecule type" value="Genomic_DNA"/>
</dbReference>
<feature type="transmembrane region" description="Helical" evidence="5">
    <location>
        <begin position="173"/>
        <end position="194"/>
    </location>
</feature>
<keyword evidence="3 5" id="KW-1133">Transmembrane helix</keyword>
<feature type="transmembrane region" description="Helical" evidence="5">
    <location>
        <begin position="225"/>
        <end position="245"/>
    </location>
</feature>
<feature type="transmembrane region" description="Helical" evidence="5">
    <location>
        <begin position="52"/>
        <end position="75"/>
    </location>
</feature>
<dbReference type="Pfam" id="PF00001">
    <property type="entry name" value="7tm_1"/>
    <property type="match status" value="1"/>
</dbReference>
<dbReference type="GO" id="GO:0004930">
    <property type="term" value="F:G protein-coupled receptor activity"/>
    <property type="evidence" value="ECO:0007669"/>
    <property type="project" value="InterPro"/>
</dbReference>
<keyword evidence="4 5" id="KW-0472">Membrane</keyword>
<keyword evidence="2 5" id="KW-0812">Transmembrane</keyword>
<dbReference type="Gene3D" id="1.20.1070.10">
    <property type="entry name" value="Rhodopsin 7-helix transmembrane proteins"/>
    <property type="match status" value="1"/>
</dbReference>
<dbReference type="InterPro" id="IPR017452">
    <property type="entry name" value="GPCR_Rhodpsn_7TM"/>
</dbReference>
<dbReference type="PANTHER" id="PTHR46641">
    <property type="entry name" value="FMRFAMIDE RECEPTOR-RELATED"/>
    <property type="match status" value="1"/>
</dbReference>
<dbReference type="PANTHER" id="PTHR46641:SF2">
    <property type="entry name" value="FMRFAMIDE RECEPTOR"/>
    <property type="match status" value="1"/>
</dbReference>
<dbReference type="Proteomes" id="UP001208570">
    <property type="component" value="Unassembled WGS sequence"/>
</dbReference>
<evidence type="ECO:0000259" key="6">
    <source>
        <dbReference type="PROSITE" id="PS50262"/>
    </source>
</evidence>
<gene>
    <name evidence="7" type="ORF">LSH36_1678g00004</name>
</gene>
<keyword evidence="8" id="KW-1185">Reference proteome</keyword>
<dbReference type="InterPro" id="IPR052954">
    <property type="entry name" value="GPCR-Ligand_Int"/>
</dbReference>
<evidence type="ECO:0000256" key="2">
    <source>
        <dbReference type="ARBA" id="ARBA00022692"/>
    </source>
</evidence>
<comment type="subcellular location">
    <subcellularLocation>
        <location evidence="1">Membrane</location>
    </subcellularLocation>
</comment>
<protein>
    <recommendedName>
        <fullName evidence="6">G-protein coupled receptors family 1 profile domain-containing protein</fullName>
    </recommendedName>
</protein>
<feature type="transmembrane region" description="Helical" evidence="5">
    <location>
        <begin position="321"/>
        <end position="344"/>
    </location>
</feature>
<evidence type="ECO:0000256" key="5">
    <source>
        <dbReference type="SAM" id="Phobius"/>
    </source>
</evidence>
<comment type="caution">
    <text evidence="7">The sequence shown here is derived from an EMBL/GenBank/DDBJ whole genome shotgun (WGS) entry which is preliminary data.</text>
</comment>
<name>A0AAD9ISN5_9ANNE</name>
<dbReference type="SUPFAM" id="SSF81321">
    <property type="entry name" value="Family A G protein-coupled receptor-like"/>
    <property type="match status" value="1"/>
</dbReference>
<evidence type="ECO:0000313" key="7">
    <source>
        <dbReference type="EMBL" id="KAK2139648.1"/>
    </source>
</evidence>
<sequence length="424" mass="48201">MELTSETAHNDIITNTWEPMATSRLINYQGNTSHYDQDYVISRYVTKLAMSYVIPTVCCFGIAGNMLILIVLTRYRVRRTVSTAEKVVHAGLITMAVSDLLFNISVLPLAFVADGSLILPTGSFHLFYNLYSTGLITTFSLTSTWLIVVTAGLRYLGVCHPLQSRYLITRKAIFISIGVICLVCVFVNMPQFLIQKATPIYEQDGHVMMLIDLGPYSHENSRGVIYSWIRAFFAIFIPGILLIYFNTRLLMALRTSRRLHRHHVIQSAVTVRRETGSSNRLTRTLVAVIIMFIVLVYPDSLLDFFTYVAPLIDIKNNESVMIARVIVNMLQITNYAFNFVLYCVMNATFRRALRELVCWCVTAHAHHQNVDQMSQPCHKLFNPLLNNKSRYLDNSSMCQRTAVTTATMSTDTRVVDKHTNCSEM</sequence>
<evidence type="ECO:0000256" key="3">
    <source>
        <dbReference type="ARBA" id="ARBA00022989"/>
    </source>
</evidence>